<feature type="region of interest" description="Disordered" evidence="1">
    <location>
        <begin position="375"/>
        <end position="501"/>
    </location>
</feature>
<keyword evidence="2" id="KW-1133">Transmembrane helix</keyword>
<feature type="compositionally biased region" description="Basic residues" evidence="1">
    <location>
        <begin position="556"/>
        <end position="569"/>
    </location>
</feature>
<feature type="transmembrane region" description="Helical" evidence="2">
    <location>
        <begin position="703"/>
        <end position="722"/>
    </location>
</feature>
<dbReference type="AlphaFoldDB" id="A0A1Y2LV38"/>
<organism evidence="3 4">
    <name type="scientific">Epicoccum nigrum</name>
    <name type="common">Soil fungus</name>
    <name type="synonym">Epicoccum purpurascens</name>
    <dbReference type="NCBI Taxonomy" id="105696"/>
    <lineage>
        <taxon>Eukaryota</taxon>
        <taxon>Fungi</taxon>
        <taxon>Dikarya</taxon>
        <taxon>Ascomycota</taxon>
        <taxon>Pezizomycotina</taxon>
        <taxon>Dothideomycetes</taxon>
        <taxon>Pleosporomycetidae</taxon>
        <taxon>Pleosporales</taxon>
        <taxon>Pleosporineae</taxon>
        <taxon>Didymellaceae</taxon>
        <taxon>Epicoccum</taxon>
    </lineage>
</organism>
<keyword evidence="2" id="KW-0812">Transmembrane</keyword>
<keyword evidence="2" id="KW-0472">Membrane</keyword>
<feature type="compositionally biased region" description="Acidic residues" evidence="1">
    <location>
        <begin position="185"/>
        <end position="194"/>
    </location>
</feature>
<feature type="compositionally biased region" description="Polar residues" evidence="1">
    <location>
        <begin position="375"/>
        <end position="397"/>
    </location>
</feature>
<feature type="region of interest" description="Disordered" evidence="1">
    <location>
        <begin position="294"/>
        <end position="313"/>
    </location>
</feature>
<feature type="compositionally biased region" description="Polar residues" evidence="1">
    <location>
        <begin position="12"/>
        <end position="24"/>
    </location>
</feature>
<protein>
    <recommendedName>
        <fullName evidence="5">Serine-rich protein</fullName>
    </recommendedName>
</protein>
<feature type="compositionally biased region" description="Polar residues" evidence="1">
    <location>
        <begin position="529"/>
        <end position="552"/>
    </location>
</feature>
<dbReference type="InParanoid" id="A0A1Y2LV38"/>
<feature type="region of interest" description="Disordered" evidence="1">
    <location>
        <begin position="586"/>
        <end position="605"/>
    </location>
</feature>
<evidence type="ECO:0000313" key="3">
    <source>
        <dbReference type="EMBL" id="OSS47766.1"/>
    </source>
</evidence>
<proteinExistence type="predicted"/>
<feature type="compositionally biased region" description="Low complexity" evidence="1">
    <location>
        <begin position="417"/>
        <end position="441"/>
    </location>
</feature>
<feature type="compositionally biased region" description="Polar residues" evidence="1">
    <location>
        <begin position="155"/>
        <end position="164"/>
    </location>
</feature>
<feature type="compositionally biased region" description="Low complexity" evidence="1">
    <location>
        <begin position="138"/>
        <end position="147"/>
    </location>
</feature>
<evidence type="ECO:0000256" key="2">
    <source>
        <dbReference type="SAM" id="Phobius"/>
    </source>
</evidence>
<feature type="region of interest" description="Disordered" evidence="1">
    <location>
        <begin position="1"/>
        <end position="104"/>
    </location>
</feature>
<dbReference type="OMA" id="HSWSPHL"/>
<name>A0A1Y2LV38_EPING</name>
<reference evidence="3 4" key="1">
    <citation type="journal article" date="2017" name="Genome Announc.">
        <title>Genome sequence of the saprophytic ascomycete Epicoccum nigrum ICMP 19927 strain isolated from New Zealand.</title>
        <authorList>
            <person name="Fokin M."/>
            <person name="Fleetwood D."/>
            <person name="Weir B.S."/>
            <person name="Villas-Boas S.G."/>
        </authorList>
    </citation>
    <scope>NUCLEOTIDE SEQUENCE [LARGE SCALE GENOMIC DNA]</scope>
    <source>
        <strain evidence="3 4">ICMP 19927</strain>
    </source>
</reference>
<dbReference type="Proteomes" id="UP000193240">
    <property type="component" value="Unassembled WGS sequence"/>
</dbReference>
<feature type="region of interest" description="Disordered" evidence="1">
    <location>
        <begin position="117"/>
        <end position="271"/>
    </location>
</feature>
<sequence>MSSNSDRRQRAKTSQQNSLTSPLTQAPKFTPPHLRSDSASSRPISEVSASSSRHSASTIRIVNDPARNVYDTFPLPSEPSQVLLPPRNAPGYAFETPGSRVSSGSRVANALAKFEAIGASNTLAPQPPYRSKNTFRHSASTNTSTNTSEDDTLVGTGNSRSSLRFSLGETPPVSPGQAELKDFETDLEVLEEETTPPNRRSTIRPVPPSSSGGESVESRARALSPQESVASFASVTPTGSPSPSSLSDAGRNSTSVIRPLPPAGPEGDWEQTLDIDDSHRQVVLKPSDESFAYSDISSTSIEPKQPTYSPSPAVHEASAATWASGGKVTHPVVRSSANNQGIGSQDVPNIASRMIVDHGLEHNWSSQLSTIASVSERTSRSFARTPRSFSPRSQSIDSYVERSPMNPLRRRGQTIGSYNSSSDNYSSSPSESVVPLPLFSPNLQGSGEYNEKSFGDEDLDTVSPLPPSNTIHLKNSGYLRRKDSESSLNSSRPGSSQSDVSTFNRSIIPAWARAYYQRGERISMMPAASESSGSIRLGTSHSGRTHTPSESNFPAHIHRPRNRPHHRPSHGTLSSLSPSSEQLIDENGYAAGSHPPSISGWSTPHLRTDRRYPSYSFWKAPSMDKDFGSHPFSRQNRQILLFTLGFIFFPSWWIASCLPLPYDPALMQIESQVEFEQQYAQQMALADNKAYQKANWWRNLNRVMSGVGTLLIGVIVVLGILASRM</sequence>
<feature type="compositionally biased region" description="Polar residues" evidence="1">
    <location>
        <begin position="295"/>
        <end position="310"/>
    </location>
</feature>
<feature type="compositionally biased region" description="Polar residues" evidence="1">
    <location>
        <begin position="486"/>
        <end position="501"/>
    </location>
</feature>
<feature type="transmembrane region" description="Helical" evidence="2">
    <location>
        <begin position="639"/>
        <end position="662"/>
    </location>
</feature>
<feature type="compositionally biased region" description="Low complexity" evidence="1">
    <location>
        <begin position="234"/>
        <end position="247"/>
    </location>
</feature>
<feature type="compositionally biased region" description="Low complexity" evidence="1">
    <location>
        <begin position="45"/>
        <end position="57"/>
    </location>
</feature>
<evidence type="ECO:0008006" key="5">
    <source>
        <dbReference type="Google" id="ProtNLM"/>
    </source>
</evidence>
<evidence type="ECO:0000256" key="1">
    <source>
        <dbReference type="SAM" id="MobiDB-lite"/>
    </source>
</evidence>
<dbReference type="EMBL" id="KZ107847">
    <property type="protein sequence ID" value="OSS47766.1"/>
    <property type="molecule type" value="Genomic_DNA"/>
</dbReference>
<feature type="region of interest" description="Disordered" evidence="1">
    <location>
        <begin position="527"/>
        <end position="579"/>
    </location>
</feature>
<gene>
    <name evidence="3" type="ORF">B5807_06542</name>
</gene>
<evidence type="ECO:0000313" key="4">
    <source>
        <dbReference type="Proteomes" id="UP000193240"/>
    </source>
</evidence>
<keyword evidence="4" id="KW-1185">Reference proteome</keyword>
<accession>A0A1Y2LV38</accession>